<evidence type="ECO:0000256" key="1">
    <source>
        <dbReference type="ARBA" id="ARBA00004141"/>
    </source>
</evidence>
<feature type="transmembrane region" description="Helical" evidence="5">
    <location>
        <begin position="67"/>
        <end position="87"/>
    </location>
</feature>
<evidence type="ECO:0000256" key="5">
    <source>
        <dbReference type="SAM" id="Phobius"/>
    </source>
</evidence>
<evidence type="ECO:0000313" key="7">
    <source>
        <dbReference type="EMBL" id="QTX05238.1"/>
    </source>
</evidence>
<evidence type="ECO:0000256" key="4">
    <source>
        <dbReference type="ARBA" id="ARBA00023136"/>
    </source>
</evidence>
<keyword evidence="8" id="KW-1185">Reference proteome</keyword>
<dbReference type="KEGG" id="aarc:G127AT_03140"/>
<feature type="transmembrane region" description="Helical" evidence="5">
    <location>
        <begin position="118"/>
        <end position="143"/>
    </location>
</feature>
<dbReference type="GO" id="GO:0016020">
    <property type="term" value="C:membrane"/>
    <property type="evidence" value="ECO:0007669"/>
    <property type="project" value="UniProtKB-SubCell"/>
</dbReference>
<reference evidence="7" key="1">
    <citation type="submission" date="2021-03" db="EMBL/GenBank/DDBJ databases">
        <title>Agromyces archimandritus sp. nov., isolated from the cockroach Archimandrita tessellata.</title>
        <authorList>
            <person name="Guzman J."/>
            <person name="Ortuzar M."/>
            <person name="Poehlein A."/>
            <person name="Daniel R."/>
            <person name="Trujillo M."/>
            <person name="Vilcinskas A."/>
        </authorList>
    </citation>
    <scope>NUCLEOTIDE SEQUENCE</scope>
    <source>
        <strain evidence="7">G127AT</strain>
    </source>
</reference>
<keyword evidence="3 5" id="KW-1133">Transmembrane helix</keyword>
<feature type="transmembrane region" description="Helical" evidence="5">
    <location>
        <begin position="30"/>
        <end position="55"/>
    </location>
</feature>
<organism evidence="7 8">
    <name type="scientific">Agromyces archimandritae</name>
    <dbReference type="NCBI Taxonomy" id="2781962"/>
    <lineage>
        <taxon>Bacteria</taxon>
        <taxon>Bacillati</taxon>
        <taxon>Actinomycetota</taxon>
        <taxon>Actinomycetes</taxon>
        <taxon>Micrococcales</taxon>
        <taxon>Microbacteriaceae</taxon>
        <taxon>Agromyces</taxon>
    </lineage>
</organism>
<dbReference type="EMBL" id="CP071696">
    <property type="protein sequence ID" value="QTX05238.1"/>
    <property type="molecule type" value="Genomic_DNA"/>
</dbReference>
<comment type="subcellular location">
    <subcellularLocation>
        <location evidence="1">Membrane</location>
        <topology evidence="1">Multi-pass membrane protein</topology>
    </subcellularLocation>
</comment>
<evidence type="ECO:0000313" key="8">
    <source>
        <dbReference type="Proteomes" id="UP000671914"/>
    </source>
</evidence>
<name>A0A975FMK9_9MICO</name>
<dbReference type="Pfam" id="PF06271">
    <property type="entry name" value="RDD"/>
    <property type="match status" value="1"/>
</dbReference>
<evidence type="ECO:0000259" key="6">
    <source>
        <dbReference type="Pfam" id="PF06271"/>
    </source>
</evidence>
<dbReference type="PANTHER" id="PTHR38480">
    <property type="entry name" value="SLR0254 PROTEIN"/>
    <property type="match status" value="1"/>
</dbReference>
<accession>A0A975FMK9</accession>
<evidence type="ECO:0000256" key="3">
    <source>
        <dbReference type="ARBA" id="ARBA00022989"/>
    </source>
</evidence>
<protein>
    <submittedName>
        <fullName evidence="7">RDD family protein</fullName>
    </submittedName>
</protein>
<keyword evidence="2 5" id="KW-0812">Transmembrane</keyword>
<dbReference type="RefSeq" id="WP_210899675.1">
    <property type="nucleotide sequence ID" value="NZ_CP071696.1"/>
</dbReference>
<gene>
    <name evidence="7" type="ORF">G127AT_03140</name>
</gene>
<evidence type="ECO:0000256" key="2">
    <source>
        <dbReference type="ARBA" id="ARBA00022692"/>
    </source>
</evidence>
<dbReference type="PANTHER" id="PTHR38480:SF1">
    <property type="entry name" value="SLR0254 PROTEIN"/>
    <property type="match status" value="1"/>
</dbReference>
<dbReference type="Proteomes" id="UP000671914">
    <property type="component" value="Chromosome"/>
</dbReference>
<dbReference type="InterPro" id="IPR010432">
    <property type="entry name" value="RDD"/>
</dbReference>
<dbReference type="AlphaFoldDB" id="A0A975FMK9"/>
<sequence>MPTPERVLDEPDDRLLTGEAVALDVRSAGFVIRAGGAVIDMIAIFAGLLLTFWLFASIAGTGLDQAAGQAIATVLAVFWLVVVPAAVEAATGGRSPGKFALGVRVVRDDGGGITVRHALIRALTGVFEVYLTFGGLAVLVGLLNPRAKRIGDFLAGTHAQLERVPKPVSEPQQVPPPLAAWARTADVARLPDPVARRITAFFEHGPHLTPDARARNADALVREVAPYVAPLPDAPAEPLLSAVVAVRREREARALELAEQRRRRIAPVLAANPHGFPGR</sequence>
<feature type="domain" description="RDD" evidence="6">
    <location>
        <begin position="28"/>
        <end position="156"/>
    </location>
</feature>
<proteinExistence type="predicted"/>
<keyword evidence="4 5" id="KW-0472">Membrane</keyword>